<dbReference type="PROSITE" id="PS00061">
    <property type="entry name" value="ADH_SHORT"/>
    <property type="match status" value="1"/>
</dbReference>
<accession>A0A8T2RVC6</accession>
<keyword evidence="6" id="KW-1185">Reference proteome</keyword>
<name>A0A8T2RVC6_CERRI</name>
<sequence>MKSIARVKDYCKHGYAMRRRWVRMYATDMSKTMMSRGQRLLGKVAIVTGGASGIGEASCRVFVAQGARVIVADIQEHEGQRVADELGPMAIFRRCDVTIEADVASVIDQAMSEFGALHILFNNAGVTDGGENGASFANLDMQSYERVMDTNVRGTLHGIKHAARVMRTGSSIICSGSINSCVASGNNHVYTAAKHAIAGIVKTAALELGAGGVRVNAVSPSIVATPMVVKAIEKFATGATVQDIERIAQRTENMPLQGFGALTPHDVAQAALFLASDESRFVSGHNLLLDGAFTSSRCFSFF</sequence>
<dbReference type="EMBL" id="CM035429">
    <property type="protein sequence ID" value="KAH7300342.1"/>
    <property type="molecule type" value="Genomic_DNA"/>
</dbReference>
<dbReference type="Pfam" id="PF13561">
    <property type="entry name" value="adh_short_C2"/>
    <property type="match status" value="1"/>
</dbReference>
<keyword evidence="4" id="KW-0443">Lipid metabolism</keyword>
<dbReference type="AlphaFoldDB" id="A0A8T2RVC6"/>
<reference evidence="5" key="1">
    <citation type="submission" date="2021-08" db="EMBL/GenBank/DDBJ databases">
        <title>WGS assembly of Ceratopteris richardii.</title>
        <authorList>
            <person name="Marchant D.B."/>
            <person name="Chen G."/>
            <person name="Jenkins J."/>
            <person name="Shu S."/>
            <person name="Leebens-Mack J."/>
            <person name="Grimwood J."/>
            <person name="Schmutz J."/>
            <person name="Soltis P."/>
            <person name="Soltis D."/>
            <person name="Chen Z.-H."/>
        </authorList>
    </citation>
    <scope>NUCLEOTIDE SEQUENCE</scope>
    <source>
        <strain evidence="5">Whitten #5841</strain>
        <tissue evidence="5">Leaf</tissue>
    </source>
</reference>
<dbReference type="Proteomes" id="UP000825935">
    <property type="component" value="Chromosome 24"/>
</dbReference>
<evidence type="ECO:0000256" key="1">
    <source>
        <dbReference type="ARBA" id="ARBA00006484"/>
    </source>
</evidence>
<dbReference type="FunFam" id="3.40.50.720:FF:000084">
    <property type="entry name" value="Short-chain dehydrogenase reductase"/>
    <property type="match status" value="1"/>
</dbReference>
<protein>
    <submittedName>
        <fullName evidence="5">Uncharacterized protein</fullName>
    </submittedName>
</protein>
<dbReference type="PRINTS" id="PR00081">
    <property type="entry name" value="GDHRDH"/>
</dbReference>
<dbReference type="OMA" id="ANCAAYD"/>
<dbReference type="PANTHER" id="PTHR43180:SF28">
    <property type="entry name" value="NAD(P)-BINDING ROSSMANN-FOLD SUPERFAMILY PROTEIN"/>
    <property type="match status" value="1"/>
</dbReference>
<dbReference type="Gene3D" id="3.40.50.720">
    <property type="entry name" value="NAD(P)-binding Rossmann-like Domain"/>
    <property type="match status" value="1"/>
</dbReference>
<evidence type="ECO:0000313" key="6">
    <source>
        <dbReference type="Proteomes" id="UP000825935"/>
    </source>
</evidence>
<dbReference type="OrthoDB" id="294295at2759"/>
<dbReference type="GO" id="GO:0006629">
    <property type="term" value="P:lipid metabolic process"/>
    <property type="evidence" value="ECO:0007669"/>
    <property type="project" value="UniProtKB-KW"/>
</dbReference>
<dbReference type="InterPro" id="IPR036291">
    <property type="entry name" value="NAD(P)-bd_dom_sf"/>
</dbReference>
<evidence type="ECO:0000313" key="5">
    <source>
        <dbReference type="EMBL" id="KAH7300342.1"/>
    </source>
</evidence>
<comment type="caution">
    <text evidence="5">The sequence shown here is derived from an EMBL/GenBank/DDBJ whole genome shotgun (WGS) entry which is preliminary data.</text>
</comment>
<proteinExistence type="inferred from homology"/>
<comment type="similarity">
    <text evidence="1">Belongs to the short-chain dehydrogenases/reductases (SDR) family.</text>
</comment>
<organism evidence="5 6">
    <name type="scientific">Ceratopteris richardii</name>
    <name type="common">Triangle waterfern</name>
    <dbReference type="NCBI Taxonomy" id="49495"/>
    <lineage>
        <taxon>Eukaryota</taxon>
        <taxon>Viridiplantae</taxon>
        <taxon>Streptophyta</taxon>
        <taxon>Embryophyta</taxon>
        <taxon>Tracheophyta</taxon>
        <taxon>Polypodiopsida</taxon>
        <taxon>Polypodiidae</taxon>
        <taxon>Polypodiales</taxon>
        <taxon>Pteridineae</taxon>
        <taxon>Pteridaceae</taxon>
        <taxon>Parkerioideae</taxon>
        <taxon>Ceratopteris</taxon>
    </lineage>
</organism>
<evidence type="ECO:0000256" key="2">
    <source>
        <dbReference type="ARBA" id="ARBA00023002"/>
    </source>
</evidence>
<evidence type="ECO:0000256" key="3">
    <source>
        <dbReference type="ARBA" id="ARBA00023027"/>
    </source>
</evidence>
<gene>
    <name evidence="5" type="ORF">KP509_24G057200</name>
</gene>
<keyword evidence="3" id="KW-0520">NAD</keyword>
<evidence type="ECO:0000256" key="4">
    <source>
        <dbReference type="ARBA" id="ARBA00023098"/>
    </source>
</evidence>
<dbReference type="InterPro" id="IPR002347">
    <property type="entry name" value="SDR_fam"/>
</dbReference>
<dbReference type="PRINTS" id="PR00080">
    <property type="entry name" value="SDRFAMILY"/>
</dbReference>
<dbReference type="PANTHER" id="PTHR43180">
    <property type="entry name" value="3-OXOACYL-(ACYL-CARRIER-PROTEIN) REDUCTASE (AFU_ORTHOLOGUE AFUA_6G11210)"/>
    <property type="match status" value="1"/>
</dbReference>
<dbReference type="InterPro" id="IPR020904">
    <property type="entry name" value="Sc_DH/Rdtase_CS"/>
</dbReference>
<dbReference type="SUPFAM" id="SSF51735">
    <property type="entry name" value="NAD(P)-binding Rossmann-fold domains"/>
    <property type="match status" value="1"/>
</dbReference>
<dbReference type="GO" id="GO:0016491">
    <property type="term" value="F:oxidoreductase activity"/>
    <property type="evidence" value="ECO:0007669"/>
    <property type="project" value="UniProtKB-KW"/>
</dbReference>
<keyword evidence="2" id="KW-0560">Oxidoreductase</keyword>